<keyword evidence="9" id="KW-1185">Reference proteome</keyword>
<dbReference type="InterPro" id="IPR002491">
    <property type="entry name" value="ABC_transptr_periplasmic_BD"/>
</dbReference>
<dbReference type="Pfam" id="PF01497">
    <property type="entry name" value="Peripla_BP_2"/>
    <property type="match status" value="1"/>
</dbReference>
<dbReference type="PANTHER" id="PTHR30532:SF28">
    <property type="entry name" value="PETROBACTIN-BINDING PROTEIN YCLQ"/>
    <property type="match status" value="1"/>
</dbReference>
<feature type="signal peptide" evidence="6">
    <location>
        <begin position="1"/>
        <end position="19"/>
    </location>
</feature>
<dbReference type="OrthoDB" id="63946at2"/>
<dbReference type="Gene3D" id="3.40.50.1980">
    <property type="entry name" value="Nitrogenase molybdenum iron protein domain"/>
    <property type="match status" value="2"/>
</dbReference>
<dbReference type="GO" id="GO:1901678">
    <property type="term" value="P:iron coordination entity transport"/>
    <property type="evidence" value="ECO:0007669"/>
    <property type="project" value="UniProtKB-ARBA"/>
</dbReference>
<keyword evidence="4" id="KW-0408">Iron</keyword>
<evidence type="ECO:0000256" key="1">
    <source>
        <dbReference type="ARBA" id="ARBA00004196"/>
    </source>
</evidence>
<dbReference type="SUPFAM" id="SSF53807">
    <property type="entry name" value="Helical backbone' metal receptor"/>
    <property type="match status" value="1"/>
</dbReference>
<protein>
    <submittedName>
        <fullName evidence="8">Iron complex transport system substrate-binding protein</fullName>
    </submittedName>
</protein>
<comment type="similarity">
    <text evidence="2">Belongs to the bacterial solute-binding protein 8 family.</text>
</comment>
<dbReference type="InterPro" id="IPR033870">
    <property type="entry name" value="FatB"/>
</dbReference>
<reference evidence="9" key="1">
    <citation type="submission" date="2016-11" db="EMBL/GenBank/DDBJ databases">
        <authorList>
            <person name="Varghese N."/>
            <person name="Submissions S."/>
        </authorList>
    </citation>
    <scope>NUCLEOTIDE SEQUENCE [LARGE SCALE GENOMIC DNA]</scope>
    <source>
        <strain evidence="9">DSM 6637</strain>
    </source>
</reference>
<comment type="subcellular location">
    <subcellularLocation>
        <location evidence="1">Cell envelope</location>
    </subcellularLocation>
</comment>
<feature type="chain" id="PRO_5012297060" evidence="6">
    <location>
        <begin position="20"/>
        <end position="298"/>
    </location>
</feature>
<accession>A0A1M7F1B2</accession>
<keyword evidence="4" id="KW-0410">Iron transport</keyword>
<evidence type="ECO:0000313" key="9">
    <source>
        <dbReference type="Proteomes" id="UP000184444"/>
    </source>
</evidence>
<evidence type="ECO:0000256" key="5">
    <source>
        <dbReference type="ARBA" id="ARBA00022729"/>
    </source>
</evidence>
<dbReference type="CDD" id="cd01140">
    <property type="entry name" value="FatB"/>
    <property type="match status" value="1"/>
</dbReference>
<evidence type="ECO:0000256" key="6">
    <source>
        <dbReference type="SAM" id="SignalP"/>
    </source>
</evidence>
<dbReference type="EMBL" id="FRCK01000002">
    <property type="protein sequence ID" value="SHL97820.1"/>
    <property type="molecule type" value="Genomic_DNA"/>
</dbReference>
<keyword evidence="3" id="KW-0813">Transport</keyword>
<dbReference type="PROSITE" id="PS50983">
    <property type="entry name" value="FE_B12_PBP"/>
    <property type="match status" value="1"/>
</dbReference>
<evidence type="ECO:0000256" key="4">
    <source>
        <dbReference type="ARBA" id="ARBA00022496"/>
    </source>
</evidence>
<name>A0A1M7F1B2_9RHOB</name>
<dbReference type="Proteomes" id="UP000184444">
    <property type="component" value="Unassembled WGS sequence"/>
</dbReference>
<proteinExistence type="inferred from homology"/>
<organism evidence="8 9">
    <name type="scientific">Paracoccus solventivorans</name>
    <dbReference type="NCBI Taxonomy" id="53463"/>
    <lineage>
        <taxon>Bacteria</taxon>
        <taxon>Pseudomonadati</taxon>
        <taxon>Pseudomonadota</taxon>
        <taxon>Alphaproteobacteria</taxon>
        <taxon>Rhodobacterales</taxon>
        <taxon>Paracoccaceae</taxon>
        <taxon>Paracoccus</taxon>
    </lineage>
</organism>
<gene>
    <name evidence="8" type="ORF">SAMN05444389_102467</name>
</gene>
<evidence type="ECO:0000259" key="7">
    <source>
        <dbReference type="PROSITE" id="PS50983"/>
    </source>
</evidence>
<dbReference type="GO" id="GO:0030288">
    <property type="term" value="C:outer membrane-bounded periplasmic space"/>
    <property type="evidence" value="ECO:0007669"/>
    <property type="project" value="TreeGrafter"/>
</dbReference>
<dbReference type="RefSeq" id="WP_073063405.1">
    <property type="nucleotide sequence ID" value="NZ_FRCK01000002.1"/>
</dbReference>
<evidence type="ECO:0000256" key="3">
    <source>
        <dbReference type="ARBA" id="ARBA00022448"/>
    </source>
</evidence>
<evidence type="ECO:0000256" key="2">
    <source>
        <dbReference type="ARBA" id="ARBA00008814"/>
    </source>
</evidence>
<dbReference type="InterPro" id="IPR051313">
    <property type="entry name" value="Bact_iron-sidero_bind"/>
</dbReference>
<sequence>MRGFVLALLMSTAPVAAMAADITIQTAQGEAPVPQAPERIAVLDLGAIDTLKALGITPAAVPDNLYLDYLKDFAPEAARVGTVLEPNLEALAGAGPDLIVVANRTAPARQTVSQVAPAIDMTVDGGKLVEQLKERLNAYAQLYGKEAEAETLIAALDEKLAAVAEAGRDKGTALVVLTNGPKMSAYGPGSRFGWLYDVTGLPPAVEKLDPTAGHGDAISHEFIAQANPDWLLVLDRGAAIGADTQSAEATLSTELVKGTRAWTDDHVVYLPAGDLYLAAGGYTAMMNLLDSLQEALEK</sequence>
<dbReference type="AlphaFoldDB" id="A0A1M7F1B2"/>
<keyword evidence="5 6" id="KW-0732">Signal</keyword>
<feature type="domain" description="Fe/B12 periplasmic-binding" evidence="7">
    <location>
        <begin position="39"/>
        <end position="298"/>
    </location>
</feature>
<evidence type="ECO:0000313" key="8">
    <source>
        <dbReference type="EMBL" id="SHL97820.1"/>
    </source>
</evidence>
<dbReference type="PANTHER" id="PTHR30532">
    <property type="entry name" value="IRON III DICITRATE-BINDING PERIPLASMIC PROTEIN"/>
    <property type="match status" value="1"/>
</dbReference>
<keyword evidence="4" id="KW-0406">Ion transport</keyword>
<dbReference type="STRING" id="53463.SAMN05444389_102467"/>